<dbReference type="GO" id="GO:0046914">
    <property type="term" value="F:transition metal ion binding"/>
    <property type="evidence" value="ECO:0007669"/>
    <property type="project" value="InterPro"/>
</dbReference>
<dbReference type="eggNOG" id="COG1321">
    <property type="taxonomic scope" value="Bacteria"/>
</dbReference>
<reference evidence="6 7" key="1">
    <citation type="journal article" date="2011" name="J. Bacteriol.">
        <title>Draft genome sequence of the anoxygenic filamentous phototrophic bacterium Oscillochloris trichoides subsp. DG-6.</title>
        <authorList>
            <person name="Kuznetsov B.B."/>
            <person name="Ivanovsky R.N."/>
            <person name="Keppen O.I."/>
            <person name="Sukhacheva M.V."/>
            <person name="Bumazhkin B.K."/>
            <person name="Patutina E.O."/>
            <person name="Beletsky A.V."/>
            <person name="Mardanov A.V."/>
            <person name="Baslerov R.V."/>
            <person name="Panteleeva A.N."/>
            <person name="Kolganova T.V."/>
            <person name="Ravin N.V."/>
            <person name="Skryabin K.G."/>
        </authorList>
    </citation>
    <scope>NUCLEOTIDE SEQUENCE [LARGE SCALE GENOMIC DNA]</scope>
    <source>
        <strain evidence="6 7">DG-6</strain>
    </source>
</reference>
<dbReference type="InterPro" id="IPR036388">
    <property type="entry name" value="WH-like_DNA-bd_sf"/>
</dbReference>
<proteinExistence type="inferred from homology"/>
<dbReference type="SUPFAM" id="SSF46785">
    <property type="entry name" value="Winged helix' DNA-binding domain"/>
    <property type="match status" value="1"/>
</dbReference>
<evidence type="ECO:0000256" key="3">
    <source>
        <dbReference type="ARBA" id="ARBA00023125"/>
    </source>
</evidence>
<dbReference type="Gene3D" id="1.10.10.10">
    <property type="entry name" value="Winged helix-like DNA-binding domain superfamily/Winged helix DNA-binding domain"/>
    <property type="match status" value="1"/>
</dbReference>
<dbReference type="InterPro" id="IPR036421">
    <property type="entry name" value="Fe_dep_repressor_sf"/>
</dbReference>
<keyword evidence="2" id="KW-0805">Transcription regulation</keyword>
<dbReference type="InterPro" id="IPR007167">
    <property type="entry name" value="Fe-transptr_FeoA-like"/>
</dbReference>
<dbReference type="SUPFAM" id="SSF47979">
    <property type="entry name" value="Iron-dependent repressor protein, dimerization domain"/>
    <property type="match status" value="1"/>
</dbReference>
<dbReference type="InterPro" id="IPR050536">
    <property type="entry name" value="DtxR_MntR_Metal-Reg"/>
</dbReference>
<dbReference type="InterPro" id="IPR022687">
    <property type="entry name" value="HTH_DTXR"/>
</dbReference>
<dbReference type="AlphaFoldDB" id="E1IDQ0"/>
<dbReference type="PROSITE" id="PS50944">
    <property type="entry name" value="HTH_DTXR"/>
    <property type="match status" value="1"/>
</dbReference>
<keyword evidence="3" id="KW-0238">DNA-binding</keyword>
<dbReference type="InterPro" id="IPR036390">
    <property type="entry name" value="WH_DNA-bd_sf"/>
</dbReference>
<dbReference type="SMART" id="SM00529">
    <property type="entry name" value="HTH_DTXR"/>
    <property type="match status" value="1"/>
</dbReference>
<evidence type="ECO:0000313" key="7">
    <source>
        <dbReference type="Proteomes" id="UP000054010"/>
    </source>
</evidence>
<keyword evidence="4" id="KW-0804">Transcription</keyword>
<dbReference type="GO" id="GO:0046983">
    <property type="term" value="F:protein dimerization activity"/>
    <property type="evidence" value="ECO:0007669"/>
    <property type="project" value="InterPro"/>
</dbReference>
<evidence type="ECO:0000259" key="5">
    <source>
        <dbReference type="PROSITE" id="PS50944"/>
    </source>
</evidence>
<dbReference type="Pfam" id="PF01325">
    <property type="entry name" value="Fe_dep_repress"/>
    <property type="match status" value="1"/>
</dbReference>
<keyword evidence="7" id="KW-1185">Reference proteome</keyword>
<dbReference type="STRING" id="765420.OSCT_1451"/>
<dbReference type="InterPro" id="IPR001367">
    <property type="entry name" value="Fe_dep_repressor"/>
</dbReference>
<evidence type="ECO:0000256" key="1">
    <source>
        <dbReference type="ARBA" id="ARBA00007871"/>
    </source>
</evidence>
<evidence type="ECO:0000256" key="2">
    <source>
        <dbReference type="ARBA" id="ARBA00023015"/>
    </source>
</evidence>
<accession>E1IDQ0</accession>
<protein>
    <submittedName>
        <fullName evidence="6">FeoA family protein</fullName>
    </submittedName>
</protein>
<dbReference type="PANTHER" id="PTHR33238:SF7">
    <property type="entry name" value="IRON-DEPENDENT TRANSCRIPTIONAL REGULATOR"/>
    <property type="match status" value="1"/>
</dbReference>
<dbReference type="Pfam" id="PF02742">
    <property type="entry name" value="Fe_dep_repr_C"/>
    <property type="match status" value="1"/>
</dbReference>
<feature type="domain" description="HTH dtxR-type" evidence="5">
    <location>
        <begin position="1"/>
        <end position="63"/>
    </location>
</feature>
<dbReference type="EMBL" id="ADVR01000043">
    <property type="protein sequence ID" value="EFO80678.1"/>
    <property type="molecule type" value="Genomic_DNA"/>
</dbReference>
<dbReference type="Pfam" id="PF04023">
    <property type="entry name" value="FeoA"/>
    <property type="match status" value="1"/>
</dbReference>
<evidence type="ECO:0000313" key="6">
    <source>
        <dbReference type="EMBL" id="EFO80678.1"/>
    </source>
</evidence>
<comment type="similarity">
    <text evidence="1">Belongs to the DtxR/MntR family.</text>
</comment>
<dbReference type="Proteomes" id="UP000054010">
    <property type="component" value="Unassembled WGS sequence"/>
</dbReference>
<dbReference type="SMART" id="SM00899">
    <property type="entry name" value="FeoA"/>
    <property type="match status" value="1"/>
</dbReference>
<dbReference type="PANTHER" id="PTHR33238">
    <property type="entry name" value="IRON (METAL) DEPENDENT REPRESSOR, DTXR FAMILY"/>
    <property type="match status" value="1"/>
</dbReference>
<dbReference type="OrthoDB" id="9794394at2"/>
<gene>
    <name evidence="6" type="ORF">OSCT_1451</name>
</gene>
<dbReference type="HOGENOM" id="CLU_069532_0_2_0"/>
<sequence length="257" mass="27568">MSESIEMYLVMTALLRGAPDQPVAVSLLANKLGVTQVSANEMCHKLSERGLMAYQPYKGVTLTESGEEQAQEILSRRRLWVVFLVENLGIEPDEADQLACQLEHITSERLVVALKSFLERPVPLRCPYSEQSEPVTAPPQPLTNCVAGTQGQIVALNIPAMSATFLQAQGLSQGSHVEVLAVGGDGSVLLAIAGQHVSLAVPVASQIMIAATPLLPTPRHEAWKRCSAFWACPKGKDCPQGDADTISLTAFSDSHAN</sequence>
<dbReference type="GO" id="GO:0003677">
    <property type="term" value="F:DNA binding"/>
    <property type="evidence" value="ECO:0007669"/>
    <property type="project" value="UniProtKB-KW"/>
</dbReference>
<evidence type="ECO:0000256" key="4">
    <source>
        <dbReference type="ARBA" id="ARBA00023163"/>
    </source>
</evidence>
<comment type="caution">
    <text evidence="6">The sequence shown here is derived from an EMBL/GenBank/DDBJ whole genome shotgun (WGS) entry which is preliminary data.</text>
</comment>
<dbReference type="InterPro" id="IPR022689">
    <property type="entry name" value="Iron_dep_repressor"/>
</dbReference>
<organism evidence="6 7">
    <name type="scientific">Oscillochloris trichoides DG-6</name>
    <dbReference type="NCBI Taxonomy" id="765420"/>
    <lineage>
        <taxon>Bacteria</taxon>
        <taxon>Bacillati</taxon>
        <taxon>Chloroflexota</taxon>
        <taxon>Chloroflexia</taxon>
        <taxon>Chloroflexales</taxon>
        <taxon>Chloroflexineae</taxon>
        <taxon>Oscillochloridaceae</taxon>
        <taxon>Oscillochloris</taxon>
    </lineage>
</organism>
<dbReference type="GO" id="GO:0003700">
    <property type="term" value="F:DNA-binding transcription factor activity"/>
    <property type="evidence" value="ECO:0007669"/>
    <property type="project" value="InterPro"/>
</dbReference>
<name>E1IDQ0_9CHLR</name>